<evidence type="ECO:0000256" key="7">
    <source>
        <dbReference type="ARBA" id="ARBA00038932"/>
    </source>
</evidence>
<organism evidence="12 13">
    <name type="scientific">Haliovirga abyssi</name>
    <dbReference type="NCBI Taxonomy" id="2996794"/>
    <lineage>
        <taxon>Bacteria</taxon>
        <taxon>Fusobacteriati</taxon>
        <taxon>Fusobacteriota</taxon>
        <taxon>Fusobacteriia</taxon>
        <taxon>Fusobacteriales</taxon>
        <taxon>Haliovirgaceae</taxon>
        <taxon>Haliovirga</taxon>
    </lineage>
</organism>
<evidence type="ECO:0000256" key="6">
    <source>
        <dbReference type="ARBA" id="ARBA00036823"/>
    </source>
</evidence>
<evidence type="ECO:0000256" key="2">
    <source>
        <dbReference type="ARBA" id="ARBA00022514"/>
    </source>
</evidence>
<dbReference type="GO" id="GO:0005125">
    <property type="term" value="F:cytokine activity"/>
    <property type="evidence" value="ECO:0007669"/>
    <property type="project" value="UniProtKB-KW"/>
</dbReference>
<evidence type="ECO:0000256" key="9">
    <source>
        <dbReference type="ARBA" id="ARBA00041631"/>
    </source>
</evidence>
<dbReference type="GO" id="GO:0050178">
    <property type="term" value="F:phenylpyruvate tautomerase activity"/>
    <property type="evidence" value="ECO:0007669"/>
    <property type="project" value="UniProtKB-EC"/>
</dbReference>
<dbReference type="PANTHER" id="PTHR11954:SF6">
    <property type="entry name" value="MACROPHAGE MIGRATION INHIBITORY FACTOR"/>
    <property type="match status" value="1"/>
</dbReference>
<protein>
    <recommendedName>
        <fullName evidence="11">L-dopachrome isomerase</fullName>
        <ecNumber evidence="8">5.3.2.1</ecNumber>
        <ecNumber evidence="7">5.3.3.12</ecNumber>
    </recommendedName>
    <alternativeName>
        <fullName evidence="9">L-dopachrome tautomerase</fullName>
    </alternativeName>
    <alternativeName>
        <fullName evidence="10">Phenylpyruvate tautomerase</fullName>
    </alternativeName>
</protein>
<keyword evidence="13" id="KW-1185">Reference proteome</keyword>
<dbReference type="AlphaFoldDB" id="A0AAU9DC88"/>
<evidence type="ECO:0000256" key="10">
    <source>
        <dbReference type="ARBA" id="ARBA00041912"/>
    </source>
</evidence>
<gene>
    <name evidence="12" type="ORF">HLVA_16650</name>
</gene>
<dbReference type="EC" id="5.3.2.1" evidence="8"/>
<dbReference type="Pfam" id="PF01187">
    <property type="entry name" value="MIF"/>
    <property type="match status" value="1"/>
</dbReference>
<dbReference type="EC" id="5.3.3.12" evidence="7"/>
<keyword evidence="4" id="KW-0413">Isomerase</keyword>
<evidence type="ECO:0000256" key="11">
    <source>
        <dbReference type="ARBA" id="ARBA00042730"/>
    </source>
</evidence>
<dbReference type="InterPro" id="IPR001398">
    <property type="entry name" value="Macrophage_inhib_fac"/>
</dbReference>
<sequence length="113" mass="13152">MPYVGNEISKEVTLEEKDILKSKIAKILKETAGKCEKYIMVSFRKSEIYLGGKQGEYAYVELKLLGNLTKDQKNEITKQMSKIYKEILGISDVYITFHELERENWGYKDKTFA</sequence>
<dbReference type="Proteomes" id="UP001321582">
    <property type="component" value="Chromosome"/>
</dbReference>
<dbReference type="KEGG" id="haby:HLVA_16650"/>
<evidence type="ECO:0000313" key="12">
    <source>
        <dbReference type="EMBL" id="BDU51096.1"/>
    </source>
</evidence>
<dbReference type="SUPFAM" id="SSF55331">
    <property type="entry name" value="Tautomerase/MIF"/>
    <property type="match status" value="1"/>
</dbReference>
<comment type="subcellular location">
    <subcellularLocation>
        <location evidence="1">Secreted</location>
    </subcellularLocation>
</comment>
<dbReference type="PANTHER" id="PTHR11954">
    <property type="entry name" value="D-DOPACHROME DECARBOXYLASE"/>
    <property type="match status" value="1"/>
</dbReference>
<name>A0AAU9DC88_9FUSO</name>
<reference evidence="12 13" key="1">
    <citation type="submission" date="2022-11" db="EMBL/GenBank/DDBJ databases">
        <title>Haliovirga abyssi gen. nov., sp. nov., a mesophilic fermentative bacterium isolated from the Iheya North hydrothermal field and the proposal of Haliovirgaceae fam. nov.</title>
        <authorList>
            <person name="Miyazaki U."/>
            <person name="Tame A."/>
            <person name="Miyazaki J."/>
            <person name="Takai K."/>
            <person name="Sawayama S."/>
            <person name="Kitajima M."/>
            <person name="Okamoto A."/>
            <person name="Nakagawa S."/>
        </authorList>
    </citation>
    <scope>NUCLEOTIDE SEQUENCE [LARGE SCALE GENOMIC DNA]</scope>
    <source>
        <strain evidence="12 13">IC12</strain>
    </source>
</reference>
<dbReference type="Gene3D" id="3.30.429.10">
    <property type="entry name" value="Macrophage Migration Inhibitory Factor"/>
    <property type="match status" value="1"/>
</dbReference>
<evidence type="ECO:0000313" key="13">
    <source>
        <dbReference type="Proteomes" id="UP001321582"/>
    </source>
</evidence>
<keyword evidence="3" id="KW-0964">Secreted</keyword>
<dbReference type="EMBL" id="AP027059">
    <property type="protein sequence ID" value="BDU51096.1"/>
    <property type="molecule type" value="Genomic_DNA"/>
</dbReference>
<comment type="catalytic activity">
    <reaction evidence="6">
        <text>L-dopachrome = 5,6-dihydroxyindole-2-carboxylate</text>
        <dbReference type="Rhea" id="RHEA:13041"/>
        <dbReference type="ChEBI" id="CHEBI:16875"/>
        <dbReference type="ChEBI" id="CHEBI:57509"/>
        <dbReference type="EC" id="5.3.3.12"/>
    </reaction>
</comment>
<evidence type="ECO:0000256" key="5">
    <source>
        <dbReference type="ARBA" id="ARBA00036735"/>
    </source>
</evidence>
<accession>A0AAU9DC88</accession>
<dbReference type="RefSeq" id="WP_307903938.1">
    <property type="nucleotide sequence ID" value="NZ_AP027059.1"/>
</dbReference>
<evidence type="ECO:0000256" key="4">
    <source>
        <dbReference type="ARBA" id="ARBA00023235"/>
    </source>
</evidence>
<dbReference type="GO" id="GO:0005615">
    <property type="term" value="C:extracellular space"/>
    <property type="evidence" value="ECO:0007669"/>
    <property type="project" value="UniProtKB-KW"/>
</dbReference>
<evidence type="ECO:0000256" key="8">
    <source>
        <dbReference type="ARBA" id="ARBA00039086"/>
    </source>
</evidence>
<proteinExistence type="predicted"/>
<evidence type="ECO:0000256" key="1">
    <source>
        <dbReference type="ARBA" id="ARBA00004613"/>
    </source>
</evidence>
<keyword evidence="2" id="KW-0202">Cytokine</keyword>
<dbReference type="GO" id="GO:0004167">
    <property type="term" value="F:dopachrome isomerase activity"/>
    <property type="evidence" value="ECO:0007669"/>
    <property type="project" value="UniProtKB-EC"/>
</dbReference>
<dbReference type="InterPro" id="IPR014347">
    <property type="entry name" value="Tautomerase/MIF_sf"/>
</dbReference>
<comment type="catalytic activity">
    <reaction evidence="5">
        <text>3-phenylpyruvate = enol-phenylpyruvate</text>
        <dbReference type="Rhea" id="RHEA:17097"/>
        <dbReference type="ChEBI" id="CHEBI:16815"/>
        <dbReference type="ChEBI" id="CHEBI:18005"/>
        <dbReference type="EC" id="5.3.2.1"/>
    </reaction>
</comment>
<evidence type="ECO:0000256" key="3">
    <source>
        <dbReference type="ARBA" id="ARBA00022525"/>
    </source>
</evidence>